<sequence length="221" mass="23188">MLIRSLIVFLVVLNLGVSAWWIFHAPPPAAPEPALPLGVARLQLATEAAAAPTDADAGPVDASPSDDTRVAQCAGFGPFAEDEVVAARNVLEPRVLRLVPRRQEEGPTRGWRVYLPPFDSVEAVEAAAGRVSEAGFSDYFIVRDGIEANSLALGRYGSETAAQRRVAELAEKGIAARAMPIGSGAARVWLDVEANAAFDVELAQADAGAPGHVMLDCAPAP</sequence>
<evidence type="ECO:0000259" key="1">
    <source>
        <dbReference type="Pfam" id="PF05036"/>
    </source>
</evidence>
<dbReference type="GO" id="GO:0042834">
    <property type="term" value="F:peptidoglycan binding"/>
    <property type="evidence" value="ECO:0007669"/>
    <property type="project" value="InterPro"/>
</dbReference>
<dbReference type="Proteomes" id="UP000523196">
    <property type="component" value="Unassembled WGS sequence"/>
</dbReference>
<evidence type="ECO:0000313" key="2">
    <source>
        <dbReference type="EMBL" id="MBB1058960.1"/>
    </source>
</evidence>
<dbReference type="EMBL" id="JACHTF010000001">
    <property type="protein sequence ID" value="MBB1058960.1"/>
    <property type="molecule type" value="Genomic_DNA"/>
</dbReference>
<proteinExistence type="predicted"/>
<dbReference type="InterPro" id="IPR007730">
    <property type="entry name" value="SPOR-like_dom"/>
</dbReference>
<comment type="caution">
    <text evidence="2">The sequence shown here is derived from an EMBL/GenBank/DDBJ whole genome shotgun (WGS) entry which is preliminary data.</text>
</comment>
<protein>
    <submittedName>
        <fullName evidence="2">SPOR domain-containing protein</fullName>
    </submittedName>
</protein>
<feature type="domain" description="SPOR" evidence="1">
    <location>
        <begin position="108"/>
        <end position="174"/>
    </location>
</feature>
<organism evidence="2 3">
    <name type="scientific">Marilutibacter spongiae</name>
    <dbReference type="NCBI Taxonomy" id="2025720"/>
    <lineage>
        <taxon>Bacteria</taxon>
        <taxon>Pseudomonadati</taxon>
        <taxon>Pseudomonadota</taxon>
        <taxon>Gammaproteobacteria</taxon>
        <taxon>Lysobacterales</taxon>
        <taxon>Lysobacteraceae</taxon>
        <taxon>Marilutibacter</taxon>
    </lineage>
</organism>
<reference evidence="2 3" key="1">
    <citation type="submission" date="2020-08" db="EMBL/GenBank/DDBJ databases">
        <authorList>
            <person name="Xu S."/>
            <person name="Li A."/>
        </authorList>
    </citation>
    <scope>NUCLEOTIDE SEQUENCE [LARGE SCALE GENOMIC DNA]</scope>
    <source>
        <strain evidence="2 3">119BY6-57</strain>
    </source>
</reference>
<gene>
    <name evidence="2" type="ORF">H4F98_00055</name>
</gene>
<dbReference type="RefSeq" id="WP_182684637.1">
    <property type="nucleotide sequence ID" value="NZ_JACHTF010000001.1"/>
</dbReference>
<dbReference type="Pfam" id="PF05036">
    <property type="entry name" value="SPOR"/>
    <property type="match status" value="1"/>
</dbReference>
<keyword evidence="3" id="KW-1185">Reference proteome</keyword>
<dbReference type="AlphaFoldDB" id="A0A7W3TIJ0"/>
<accession>A0A7W3TIJ0</accession>
<evidence type="ECO:0000313" key="3">
    <source>
        <dbReference type="Proteomes" id="UP000523196"/>
    </source>
</evidence>
<name>A0A7W3TIJ0_9GAMM</name>